<reference evidence="2 4" key="2">
    <citation type="journal article" date="2018" name="Plant J.">
        <title>The Physcomitrella patens chromosome-scale assembly reveals moss genome structure and evolution.</title>
        <authorList>
            <person name="Lang D."/>
            <person name="Ullrich K.K."/>
            <person name="Murat F."/>
            <person name="Fuchs J."/>
            <person name="Jenkins J."/>
            <person name="Haas F.B."/>
            <person name="Piednoel M."/>
            <person name="Gundlach H."/>
            <person name="Van Bel M."/>
            <person name="Meyberg R."/>
            <person name="Vives C."/>
            <person name="Morata J."/>
            <person name="Symeonidi A."/>
            <person name="Hiss M."/>
            <person name="Muchero W."/>
            <person name="Kamisugi Y."/>
            <person name="Saleh O."/>
            <person name="Blanc G."/>
            <person name="Decker E.L."/>
            <person name="van Gessel N."/>
            <person name="Grimwood J."/>
            <person name="Hayes R.D."/>
            <person name="Graham S.W."/>
            <person name="Gunter L.E."/>
            <person name="McDaniel S.F."/>
            <person name="Hoernstein S.N.W."/>
            <person name="Larsson A."/>
            <person name="Li F.W."/>
            <person name="Perroud P.F."/>
            <person name="Phillips J."/>
            <person name="Ranjan P."/>
            <person name="Rokshar D.S."/>
            <person name="Rothfels C.J."/>
            <person name="Schneider L."/>
            <person name="Shu S."/>
            <person name="Stevenson D.W."/>
            <person name="Thummler F."/>
            <person name="Tillich M."/>
            <person name="Villarreal Aguilar J.C."/>
            <person name="Widiez T."/>
            <person name="Wong G.K."/>
            <person name="Wymore A."/>
            <person name="Zhang Y."/>
            <person name="Zimmer A.D."/>
            <person name="Quatrano R.S."/>
            <person name="Mayer K.F.X."/>
            <person name="Goodstein D."/>
            <person name="Casacuberta J.M."/>
            <person name="Vandepoele K."/>
            <person name="Reski R."/>
            <person name="Cuming A.C."/>
            <person name="Tuskan G.A."/>
            <person name="Maumus F."/>
            <person name="Salse J."/>
            <person name="Schmutz J."/>
            <person name="Rensing S.A."/>
        </authorList>
    </citation>
    <scope>NUCLEOTIDE SEQUENCE [LARGE SCALE GENOMIC DNA]</scope>
    <source>
        <strain evidence="3 4">cv. Gransden 2004</strain>
    </source>
</reference>
<keyword evidence="4" id="KW-1185">Reference proteome</keyword>
<protein>
    <submittedName>
        <fullName evidence="2 3">Uncharacterized protein</fullName>
    </submittedName>
</protein>
<dbReference type="OMA" id="HRIDSHQ"/>
<evidence type="ECO:0000256" key="1">
    <source>
        <dbReference type="SAM" id="MobiDB-lite"/>
    </source>
</evidence>
<dbReference type="EnsemblPlants" id="Pp3c22_1910V3.2">
    <property type="protein sequence ID" value="Pp3c22_1910V3.2"/>
    <property type="gene ID" value="Pp3c22_1910"/>
</dbReference>
<feature type="compositionally biased region" description="Polar residues" evidence="1">
    <location>
        <begin position="93"/>
        <end position="118"/>
    </location>
</feature>
<dbReference type="RefSeq" id="XP_024360662.1">
    <property type="nucleotide sequence ID" value="XM_024504894.2"/>
</dbReference>
<dbReference type="InterPro" id="IPR036410">
    <property type="entry name" value="HSP_DnaJ_Cys-rich_dom_sf"/>
</dbReference>
<dbReference type="Gramene" id="Pp3c22_1910V3.1">
    <property type="protein sequence ID" value="Pp3c22_1910V3.1"/>
    <property type="gene ID" value="Pp3c22_1910"/>
</dbReference>
<dbReference type="RefSeq" id="XP_073386222.1">
    <property type="nucleotide sequence ID" value="XM_073530121.1"/>
</dbReference>
<name>A0A2K1ILW8_PHYPA</name>
<dbReference type="OrthoDB" id="1915325at2759"/>
<evidence type="ECO:0000313" key="4">
    <source>
        <dbReference type="Proteomes" id="UP000006727"/>
    </source>
</evidence>
<reference evidence="2 4" key="1">
    <citation type="journal article" date="2008" name="Science">
        <title>The Physcomitrella genome reveals evolutionary insights into the conquest of land by plants.</title>
        <authorList>
            <person name="Rensing S."/>
            <person name="Lang D."/>
            <person name="Zimmer A."/>
            <person name="Terry A."/>
            <person name="Salamov A."/>
            <person name="Shapiro H."/>
            <person name="Nishiyama T."/>
            <person name="Perroud P.-F."/>
            <person name="Lindquist E."/>
            <person name="Kamisugi Y."/>
            <person name="Tanahashi T."/>
            <person name="Sakakibara K."/>
            <person name="Fujita T."/>
            <person name="Oishi K."/>
            <person name="Shin-I T."/>
            <person name="Kuroki Y."/>
            <person name="Toyoda A."/>
            <person name="Suzuki Y."/>
            <person name="Hashimoto A."/>
            <person name="Yamaguchi K."/>
            <person name="Sugano A."/>
            <person name="Kohara Y."/>
            <person name="Fujiyama A."/>
            <person name="Anterola A."/>
            <person name="Aoki S."/>
            <person name="Ashton N."/>
            <person name="Barbazuk W.B."/>
            <person name="Barker E."/>
            <person name="Bennetzen J."/>
            <person name="Bezanilla M."/>
            <person name="Blankenship R."/>
            <person name="Cho S.H."/>
            <person name="Dutcher S."/>
            <person name="Estelle M."/>
            <person name="Fawcett J.A."/>
            <person name="Gundlach H."/>
            <person name="Hanada K."/>
            <person name="Heyl A."/>
            <person name="Hicks K.A."/>
            <person name="Hugh J."/>
            <person name="Lohr M."/>
            <person name="Mayer K."/>
            <person name="Melkozernov A."/>
            <person name="Murata T."/>
            <person name="Nelson D."/>
            <person name="Pils B."/>
            <person name="Prigge M."/>
            <person name="Reiss B."/>
            <person name="Renner T."/>
            <person name="Rombauts S."/>
            <person name="Rushton P."/>
            <person name="Sanderfoot A."/>
            <person name="Schween G."/>
            <person name="Shiu S.-H."/>
            <person name="Stueber K."/>
            <person name="Theodoulou F.L."/>
            <person name="Tu H."/>
            <person name="Van de Peer Y."/>
            <person name="Verrier P.J."/>
            <person name="Waters E."/>
            <person name="Wood A."/>
            <person name="Yang L."/>
            <person name="Cove D."/>
            <person name="Cuming A."/>
            <person name="Hasebe M."/>
            <person name="Lucas S."/>
            <person name="Mishler D.B."/>
            <person name="Reski R."/>
            <person name="Grigoriev I."/>
            <person name="Quatrano R.S."/>
            <person name="Boore J.L."/>
        </authorList>
    </citation>
    <scope>NUCLEOTIDE SEQUENCE [LARGE SCALE GENOMIC DNA]</scope>
    <source>
        <strain evidence="3 4">cv. Gransden 2004</strain>
    </source>
</reference>
<evidence type="ECO:0000313" key="2">
    <source>
        <dbReference type="EMBL" id="PNR30274.1"/>
    </source>
</evidence>
<gene>
    <name evidence="3" type="primary">LOC112274985</name>
    <name evidence="2" type="ORF">PHYPA_026590</name>
</gene>
<dbReference type="GeneID" id="112274985"/>
<feature type="compositionally biased region" description="Basic and acidic residues" evidence="1">
    <location>
        <begin position="143"/>
        <end position="155"/>
    </location>
</feature>
<dbReference type="SUPFAM" id="SSF57938">
    <property type="entry name" value="DnaJ/Hsp40 cysteine-rich domain"/>
    <property type="match status" value="1"/>
</dbReference>
<dbReference type="EnsemblPlants" id="Pp3c22_1910V3.3">
    <property type="protein sequence ID" value="Pp3c22_1910V3.3"/>
    <property type="gene ID" value="Pp3c22_1910"/>
</dbReference>
<dbReference type="EMBL" id="ABEU02000022">
    <property type="protein sequence ID" value="PNR30274.1"/>
    <property type="molecule type" value="Genomic_DNA"/>
</dbReference>
<accession>A0A2K1ILW8</accession>
<dbReference type="AlphaFoldDB" id="A0A2K1ILW8"/>
<feature type="compositionally biased region" description="Basic residues" evidence="1">
    <location>
        <begin position="156"/>
        <end position="167"/>
    </location>
</feature>
<reference evidence="3" key="3">
    <citation type="submission" date="2020-12" db="UniProtKB">
        <authorList>
            <consortium name="EnsemblPlants"/>
        </authorList>
    </citation>
    <scope>IDENTIFICATION</scope>
</reference>
<proteinExistence type="predicted"/>
<organism evidence="2">
    <name type="scientific">Physcomitrium patens</name>
    <name type="common">Spreading-leaved earth moss</name>
    <name type="synonym">Physcomitrella patens</name>
    <dbReference type="NCBI Taxonomy" id="3218"/>
    <lineage>
        <taxon>Eukaryota</taxon>
        <taxon>Viridiplantae</taxon>
        <taxon>Streptophyta</taxon>
        <taxon>Embryophyta</taxon>
        <taxon>Bryophyta</taxon>
        <taxon>Bryophytina</taxon>
        <taxon>Bryopsida</taxon>
        <taxon>Funariidae</taxon>
        <taxon>Funariales</taxon>
        <taxon>Funariaceae</taxon>
        <taxon>Physcomitrium</taxon>
    </lineage>
</organism>
<dbReference type="EnsemblPlants" id="Pp3c22_1910V3.1">
    <property type="protein sequence ID" value="Pp3c22_1910V3.1"/>
    <property type="gene ID" value="Pp3c22_1910"/>
</dbReference>
<dbReference type="Gramene" id="Pp3c22_1910V3.3">
    <property type="protein sequence ID" value="Pp3c22_1910V3.3"/>
    <property type="gene ID" value="Pp3c22_1910"/>
</dbReference>
<evidence type="ECO:0000313" key="3">
    <source>
        <dbReference type="EnsemblPlants" id="Pp3c22_1910V3.1"/>
    </source>
</evidence>
<sequence>MAAWDLQRCRMCCSCGSLASTPGYNTFEVSYASGQSIRPAGGLLKLTLRKRYVWKQLRTRAITRSLYSPLVESFESAKRKSSNVLNSGEKVSESGSLSDSSPRLGSPQHQEQPESSVSEAEVGDDSSQPGPQDPVAAAYGDGAHAEKLVDMDVKKSSRARARARSARARPPSMSLSQGLATVGRHAVSQTVGAVGNPVHRAKVPGPIGLMMALAVAVLGLKTAVEKQGALSGTPQKLCEKCDGYGVRPCHVCKGLGTLTWEGKLLHTDPCPLCFGRCVKKCSSCGGVKIKRGPPPALLQPQLNVGSNSK</sequence>
<dbReference type="Proteomes" id="UP000006727">
    <property type="component" value="Chromosome 22"/>
</dbReference>
<dbReference type="PaxDb" id="3218-PP1S162_76V6.1"/>
<dbReference type="Gramene" id="Pp3c22_1910V3.2">
    <property type="protein sequence ID" value="Pp3c22_1910V3.2"/>
    <property type="gene ID" value="Pp3c22_1910"/>
</dbReference>
<feature type="region of interest" description="Disordered" evidence="1">
    <location>
        <begin position="78"/>
        <end position="177"/>
    </location>
</feature>